<reference evidence="7 8" key="1">
    <citation type="submission" date="2022-08" db="EMBL/GenBank/DDBJ databases">
        <title>novel species in genus Aeromicrobium.</title>
        <authorList>
            <person name="Ye L."/>
        </authorList>
    </citation>
    <scope>NUCLEOTIDE SEQUENCE [LARGE SCALE GENOMIC DNA]</scope>
    <source>
        <strain evidence="8">zg-Y1379</strain>
    </source>
</reference>
<protein>
    <submittedName>
        <fullName evidence="7">Polyprenyl synthetase family protein</fullName>
    </submittedName>
</protein>
<organism evidence="7 8">
    <name type="scientific">Aeromicrobium wangtongii</name>
    <dbReference type="NCBI Taxonomy" id="2969247"/>
    <lineage>
        <taxon>Bacteria</taxon>
        <taxon>Bacillati</taxon>
        <taxon>Actinomycetota</taxon>
        <taxon>Actinomycetes</taxon>
        <taxon>Propionibacteriales</taxon>
        <taxon>Nocardioidaceae</taxon>
        <taxon>Aeromicrobium</taxon>
    </lineage>
</organism>
<dbReference type="PANTHER" id="PTHR12001">
    <property type="entry name" value="GERANYLGERANYL PYROPHOSPHATE SYNTHASE"/>
    <property type="match status" value="1"/>
</dbReference>
<dbReference type="SUPFAM" id="SSF48576">
    <property type="entry name" value="Terpenoid synthases"/>
    <property type="match status" value="1"/>
</dbReference>
<evidence type="ECO:0000256" key="3">
    <source>
        <dbReference type="ARBA" id="ARBA00022679"/>
    </source>
</evidence>
<dbReference type="InterPro" id="IPR008949">
    <property type="entry name" value="Isoprenoid_synthase_dom_sf"/>
</dbReference>
<keyword evidence="4" id="KW-0479">Metal-binding</keyword>
<keyword evidence="5" id="KW-0460">Magnesium</keyword>
<evidence type="ECO:0000256" key="6">
    <source>
        <dbReference type="RuleBase" id="RU004466"/>
    </source>
</evidence>
<comment type="cofactor">
    <cofactor evidence="1">
        <name>Mg(2+)</name>
        <dbReference type="ChEBI" id="CHEBI:18420"/>
    </cofactor>
</comment>
<evidence type="ECO:0000313" key="7">
    <source>
        <dbReference type="EMBL" id="UUP14232.1"/>
    </source>
</evidence>
<dbReference type="PROSITE" id="PS00444">
    <property type="entry name" value="POLYPRENYL_SYNTHASE_2"/>
    <property type="match status" value="1"/>
</dbReference>
<dbReference type="Gene3D" id="1.10.600.10">
    <property type="entry name" value="Farnesyl Diphosphate Synthase"/>
    <property type="match status" value="1"/>
</dbReference>
<keyword evidence="3 6" id="KW-0808">Transferase</keyword>
<dbReference type="EMBL" id="CP102173">
    <property type="protein sequence ID" value="UUP14232.1"/>
    <property type="molecule type" value="Genomic_DNA"/>
</dbReference>
<dbReference type="RefSeq" id="WP_232398056.1">
    <property type="nucleotide sequence ID" value="NZ_CP102173.1"/>
</dbReference>
<comment type="similarity">
    <text evidence="2 6">Belongs to the FPP/GGPP synthase family.</text>
</comment>
<dbReference type="PANTHER" id="PTHR12001:SF85">
    <property type="entry name" value="SHORT CHAIN ISOPRENYL DIPHOSPHATE SYNTHASE"/>
    <property type="match status" value="1"/>
</dbReference>
<keyword evidence="8" id="KW-1185">Reference proteome</keyword>
<dbReference type="Proteomes" id="UP001316184">
    <property type="component" value="Chromosome"/>
</dbReference>
<sequence>MTALPDQGYRPVSRADADGSLAMVEDRLEDFVAQRCQVLLDVSPDLAPVTEMVRHLAHGGKRLRASFCLWGWRGGGGDGQDAAIDGAAALELFHLAALVHDDVMDHSATRRGSSTAHEAFAARHRDEILDGDAADFGTGAALLIGDLCLTWSDELLSHAVVDPSRRTAVRGVYDLMRSQVMAGQYLDMLEQARPGTRPHESRLVLRYKSAKYTVEHPLLLGGALSGASADVLDAYRRFGVPVGEAFQLRDDVLGVFGDPARTGKPVGDDLREGKKTLLVLAALERADVVQRRLLQRHLGDPGLTDRAVAELQDVLVDTGALADVERQITQLTEQGVEAIGAGAVPKSVATGLAELALSIAGRTA</sequence>
<dbReference type="PROSITE" id="PS00723">
    <property type="entry name" value="POLYPRENYL_SYNTHASE_1"/>
    <property type="match status" value="1"/>
</dbReference>
<proteinExistence type="inferred from homology"/>
<gene>
    <name evidence="7" type="ORF">NQV15_02655</name>
</gene>
<evidence type="ECO:0000313" key="8">
    <source>
        <dbReference type="Proteomes" id="UP001316184"/>
    </source>
</evidence>
<evidence type="ECO:0000256" key="2">
    <source>
        <dbReference type="ARBA" id="ARBA00006706"/>
    </source>
</evidence>
<evidence type="ECO:0000256" key="5">
    <source>
        <dbReference type="ARBA" id="ARBA00022842"/>
    </source>
</evidence>
<dbReference type="Pfam" id="PF00348">
    <property type="entry name" value="polyprenyl_synt"/>
    <property type="match status" value="1"/>
</dbReference>
<evidence type="ECO:0000256" key="1">
    <source>
        <dbReference type="ARBA" id="ARBA00001946"/>
    </source>
</evidence>
<accession>A0ABY5MBW5</accession>
<dbReference type="SFLD" id="SFLDS00005">
    <property type="entry name" value="Isoprenoid_Synthase_Type_I"/>
    <property type="match status" value="1"/>
</dbReference>
<dbReference type="CDD" id="cd00685">
    <property type="entry name" value="Trans_IPPS_HT"/>
    <property type="match status" value="1"/>
</dbReference>
<dbReference type="InterPro" id="IPR000092">
    <property type="entry name" value="Polyprenyl_synt"/>
</dbReference>
<dbReference type="InterPro" id="IPR033749">
    <property type="entry name" value="Polyprenyl_synt_CS"/>
</dbReference>
<evidence type="ECO:0000256" key="4">
    <source>
        <dbReference type="ARBA" id="ARBA00022723"/>
    </source>
</evidence>
<name>A0ABY5MBW5_9ACTN</name>